<proteinExistence type="predicted"/>
<feature type="region of interest" description="Disordered" evidence="1">
    <location>
        <begin position="174"/>
        <end position="195"/>
    </location>
</feature>
<accession>A0A7N0TPZ6</accession>
<protein>
    <submittedName>
        <fullName evidence="2">Uncharacterized protein</fullName>
    </submittedName>
</protein>
<reference evidence="2" key="1">
    <citation type="submission" date="2021-01" db="UniProtKB">
        <authorList>
            <consortium name="EnsemblPlants"/>
        </authorList>
    </citation>
    <scope>IDENTIFICATION</scope>
</reference>
<evidence type="ECO:0000313" key="2">
    <source>
        <dbReference type="EnsemblPlants" id="Kaladp0040s0595.1.v1.1"/>
    </source>
</evidence>
<organism evidence="2 3">
    <name type="scientific">Kalanchoe fedtschenkoi</name>
    <name type="common">Lavender scallops</name>
    <name type="synonym">South American air plant</name>
    <dbReference type="NCBI Taxonomy" id="63787"/>
    <lineage>
        <taxon>Eukaryota</taxon>
        <taxon>Viridiplantae</taxon>
        <taxon>Streptophyta</taxon>
        <taxon>Embryophyta</taxon>
        <taxon>Tracheophyta</taxon>
        <taxon>Spermatophyta</taxon>
        <taxon>Magnoliopsida</taxon>
        <taxon>eudicotyledons</taxon>
        <taxon>Gunneridae</taxon>
        <taxon>Pentapetalae</taxon>
        <taxon>Saxifragales</taxon>
        <taxon>Crassulaceae</taxon>
        <taxon>Kalanchoe</taxon>
    </lineage>
</organism>
<dbReference type="Proteomes" id="UP000594263">
    <property type="component" value="Unplaced"/>
</dbReference>
<dbReference type="PANTHER" id="PTHR37259">
    <property type="entry name" value="OS07G0474300 PROTEIN"/>
    <property type="match status" value="1"/>
</dbReference>
<dbReference type="EnsemblPlants" id="Kaladp0040s0595.2.v1.1">
    <property type="protein sequence ID" value="Kaladp0040s0595.2.v1.1"/>
    <property type="gene ID" value="Kaladp0040s0595.v1.1"/>
</dbReference>
<feature type="region of interest" description="Disordered" evidence="1">
    <location>
        <begin position="1"/>
        <end position="21"/>
    </location>
</feature>
<dbReference type="PANTHER" id="PTHR37259:SF2">
    <property type="entry name" value="OS07G0474300 PROTEIN"/>
    <property type="match status" value="1"/>
</dbReference>
<evidence type="ECO:0000256" key="1">
    <source>
        <dbReference type="SAM" id="MobiDB-lite"/>
    </source>
</evidence>
<keyword evidence="3" id="KW-1185">Reference proteome</keyword>
<dbReference type="Gramene" id="Kaladp0040s0595.1.v1.1">
    <property type="protein sequence ID" value="Kaladp0040s0595.1.v1.1"/>
    <property type="gene ID" value="Kaladp0040s0595.v1.1"/>
</dbReference>
<sequence length="216" mass="24196">MSTMKFNRKPPLAKSPVRTRPRRVLRTVTSMSVQTPPGSLTKSAAPLRRWDAAEMDLRPELRSISCELRALARMAGDKIKGEDEKTAMGLSPGAANKSLLFERGRFYDVYSAKRNERLKRKLGIEMEDESLKKRSSECDLGVTAGTVKRRDSKKLEGGRKSIAVDFLVDRSQHPRYSLRSSKENKKPPLSMSLDKSCGVDASVKKTGTARRVVRKT</sequence>
<evidence type="ECO:0000313" key="3">
    <source>
        <dbReference type="Proteomes" id="UP000594263"/>
    </source>
</evidence>
<dbReference type="Gramene" id="Kaladp0040s0595.2.v1.1">
    <property type="protein sequence ID" value="Kaladp0040s0595.2.v1.1"/>
    <property type="gene ID" value="Kaladp0040s0595.v1.1"/>
</dbReference>
<dbReference type="EnsemblPlants" id="Kaladp0040s0595.1.v1.1">
    <property type="protein sequence ID" value="Kaladp0040s0595.1.v1.1"/>
    <property type="gene ID" value="Kaladp0040s0595.v1.1"/>
</dbReference>
<dbReference type="OMA" id="PYNLGVN"/>
<name>A0A7N0TPZ6_KALFE</name>
<dbReference type="AlphaFoldDB" id="A0A7N0TPZ6"/>